<keyword evidence="3" id="KW-1185">Reference proteome</keyword>
<sequence>MMVICEVIGCIMFRAKLALGEILSYDGRRLPPAKNMLKLSYACELEASATHYAAHCPSMRSRASSRPNQGENFLRLTKVGFPSFAGAVNMTVYDWWSVVGDTRGINNTAELKAHHLRSPIASFTQVIINHSQNKASLIMTMTDGMGND</sequence>
<dbReference type="OrthoDB" id="5874910at2759"/>
<organism evidence="2 3">
    <name type="scientific">Cylicostephanus goldi</name>
    <name type="common">Nematode worm</name>
    <dbReference type="NCBI Taxonomy" id="71465"/>
    <lineage>
        <taxon>Eukaryota</taxon>
        <taxon>Metazoa</taxon>
        <taxon>Ecdysozoa</taxon>
        <taxon>Nematoda</taxon>
        <taxon>Chromadorea</taxon>
        <taxon>Rhabditida</taxon>
        <taxon>Rhabditina</taxon>
        <taxon>Rhabditomorpha</taxon>
        <taxon>Strongyloidea</taxon>
        <taxon>Strongylidae</taxon>
        <taxon>Cylicostephanus</taxon>
    </lineage>
</organism>
<protein>
    <recommendedName>
        <fullName evidence="1">SCP domain-containing protein</fullName>
    </recommendedName>
</protein>
<dbReference type="EMBL" id="UYRV01009668">
    <property type="protein sequence ID" value="VDK56766.1"/>
    <property type="molecule type" value="Genomic_DNA"/>
</dbReference>
<accession>A0A3P6R1X3</accession>
<dbReference type="Pfam" id="PF00188">
    <property type="entry name" value="CAP"/>
    <property type="match status" value="1"/>
</dbReference>
<evidence type="ECO:0000259" key="1">
    <source>
        <dbReference type="SMART" id="SM00198"/>
    </source>
</evidence>
<dbReference type="SUPFAM" id="SSF55797">
    <property type="entry name" value="PR-1-like"/>
    <property type="match status" value="1"/>
</dbReference>
<dbReference type="CDD" id="cd05380">
    <property type="entry name" value="CAP_euk"/>
    <property type="match status" value="1"/>
</dbReference>
<evidence type="ECO:0000313" key="3">
    <source>
        <dbReference type="Proteomes" id="UP000271889"/>
    </source>
</evidence>
<evidence type="ECO:0000313" key="2">
    <source>
        <dbReference type="EMBL" id="VDK56766.1"/>
    </source>
</evidence>
<proteinExistence type="predicted"/>
<feature type="domain" description="SCP" evidence="1">
    <location>
        <begin position="13"/>
        <end position="146"/>
    </location>
</feature>
<dbReference type="InterPro" id="IPR035940">
    <property type="entry name" value="CAP_sf"/>
</dbReference>
<reference evidence="2 3" key="1">
    <citation type="submission" date="2018-11" db="EMBL/GenBank/DDBJ databases">
        <authorList>
            <consortium name="Pathogen Informatics"/>
        </authorList>
    </citation>
    <scope>NUCLEOTIDE SEQUENCE [LARGE SCALE GENOMIC DNA]</scope>
</reference>
<dbReference type="InterPro" id="IPR014044">
    <property type="entry name" value="CAP_dom"/>
</dbReference>
<dbReference type="Gene3D" id="3.40.33.10">
    <property type="entry name" value="CAP"/>
    <property type="match status" value="1"/>
</dbReference>
<dbReference type="SMART" id="SM00198">
    <property type="entry name" value="SCP"/>
    <property type="match status" value="1"/>
</dbReference>
<gene>
    <name evidence="2" type="ORF">CGOC_LOCUS3761</name>
</gene>
<name>A0A3P6R1X3_CYLGO</name>
<dbReference type="AlphaFoldDB" id="A0A3P6R1X3"/>
<dbReference type="Proteomes" id="UP000271889">
    <property type="component" value="Unassembled WGS sequence"/>
</dbReference>